<dbReference type="CDD" id="cd03413">
    <property type="entry name" value="CbiK_C"/>
    <property type="match status" value="1"/>
</dbReference>
<dbReference type="RefSeq" id="WP_006859906.1">
    <property type="nucleotide sequence ID" value="NZ_ACCL02000001.1"/>
</dbReference>
<sequence>MKNRLWKLLAAGVGAATLMMGAVGVQAEEAATEAVSEEATEAAAEDTTEAAEEEAEDEENYETGDASKDNPRNQDEIGEKELLVVSFGTSYNDNRVATIGAIENAMEEAFPDYSVRRGFTAQIIIDHVKNRDGEVIDNFGEALNRAIDNGVKTLVVQPTHLMNGLEYNDVIDELAQYAEEFEQVVVGDPLLTTDEDYDTVISAITEDTKAQDDGETAIVFMGHGTEAESNQIYATMQEKLTAAGYANYFVGTVEATPSLDDVLAAVQAGEYKKVVLQPLMIVAGDHANNDMAGDEEGAWKKTFEDAGYEVTCNLKGLGEMPAIQELLVAHAQKAIDSLAE</sequence>
<dbReference type="EC" id="4.99.1.-" evidence="3"/>
<name>C6L916_9FIRM</name>
<comment type="caution">
    <text evidence="3">The sequence shown here is derived from an EMBL/GenBank/DDBJ whole genome shotgun (WGS) entry which is preliminary data.</text>
</comment>
<evidence type="ECO:0000313" key="3">
    <source>
        <dbReference type="EMBL" id="EET62754.1"/>
    </source>
</evidence>
<dbReference type="Gene3D" id="3.40.50.1400">
    <property type="match status" value="2"/>
</dbReference>
<gene>
    <name evidence="3" type="primary">cbiK</name>
    <name evidence="3" type="ORF">BRYFOR_05105</name>
</gene>
<reference evidence="3" key="1">
    <citation type="submission" date="2009-07" db="EMBL/GenBank/DDBJ databases">
        <authorList>
            <person name="Weinstock G."/>
            <person name="Sodergren E."/>
            <person name="Clifton S."/>
            <person name="Fulton L."/>
            <person name="Fulton B."/>
            <person name="Courtney L."/>
            <person name="Fronick C."/>
            <person name="Harrison M."/>
            <person name="Strong C."/>
            <person name="Farmer C."/>
            <person name="Delahaunty K."/>
            <person name="Markovic C."/>
            <person name="Hall O."/>
            <person name="Minx P."/>
            <person name="Tomlinson C."/>
            <person name="Mitreva M."/>
            <person name="Nelson J."/>
            <person name="Hou S."/>
            <person name="Wollam A."/>
            <person name="Pepin K.H."/>
            <person name="Johnson M."/>
            <person name="Bhonagiri V."/>
            <person name="Nash W.E."/>
            <person name="Warren W."/>
            <person name="Chinwalla A."/>
            <person name="Mardis E.R."/>
            <person name="Wilson R.K."/>
        </authorList>
    </citation>
    <scope>NUCLEOTIDE SEQUENCE [LARGE SCALE GENOMIC DNA]</scope>
    <source>
        <strain evidence="3">DSM 14469</strain>
    </source>
</reference>
<feature type="compositionally biased region" description="Basic and acidic residues" evidence="1">
    <location>
        <begin position="65"/>
        <end position="77"/>
    </location>
</feature>
<dbReference type="Proteomes" id="UP000005561">
    <property type="component" value="Unassembled WGS sequence"/>
</dbReference>
<keyword evidence="3" id="KW-0456">Lyase</keyword>
<protein>
    <submittedName>
        <fullName evidence="3">Cobalt chelatase (CbiK)</fullName>
        <ecNumber evidence="3">4.99.1.-</ecNumber>
    </submittedName>
</protein>
<dbReference type="GO" id="GO:0019251">
    <property type="term" value="P:anaerobic cobalamin biosynthetic process"/>
    <property type="evidence" value="ECO:0007669"/>
    <property type="project" value="InterPro"/>
</dbReference>
<accession>C6L916</accession>
<dbReference type="InterPro" id="IPR010388">
    <property type="entry name" value="Anaerobic_Co-chelatase"/>
</dbReference>
<dbReference type="STRING" id="168384.SAMN05660368_01731"/>
<dbReference type="AlphaFoldDB" id="C6L916"/>
<feature type="signal peptide" evidence="2">
    <location>
        <begin position="1"/>
        <end position="27"/>
    </location>
</feature>
<dbReference type="OrthoDB" id="9770331at2"/>
<dbReference type="SUPFAM" id="SSF53800">
    <property type="entry name" value="Chelatase"/>
    <property type="match status" value="1"/>
</dbReference>
<dbReference type="GO" id="GO:0016852">
    <property type="term" value="F:sirohydrochlorin cobaltochelatase activity"/>
    <property type="evidence" value="ECO:0007669"/>
    <property type="project" value="InterPro"/>
</dbReference>
<feature type="compositionally biased region" description="Acidic residues" evidence="1">
    <location>
        <begin position="35"/>
        <end position="62"/>
    </location>
</feature>
<proteinExistence type="predicted"/>
<organism evidence="3 4">
    <name type="scientific">Marvinbryantia formatexigens DSM 14469</name>
    <dbReference type="NCBI Taxonomy" id="478749"/>
    <lineage>
        <taxon>Bacteria</taxon>
        <taxon>Bacillati</taxon>
        <taxon>Bacillota</taxon>
        <taxon>Clostridia</taxon>
        <taxon>Lachnospirales</taxon>
        <taxon>Lachnospiraceae</taxon>
        <taxon>Marvinbryantia</taxon>
    </lineage>
</organism>
<dbReference type="eggNOG" id="COG4822">
    <property type="taxonomic scope" value="Bacteria"/>
</dbReference>
<keyword evidence="4" id="KW-1185">Reference proteome</keyword>
<evidence type="ECO:0000313" key="4">
    <source>
        <dbReference type="Proteomes" id="UP000005561"/>
    </source>
</evidence>
<evidence type="ECO:0000256" key="2">
    <source>
        <dbReference type="SAM" id="SignalP"/>
    </source>
</evidence>
<evidence type="ECO:0000256" key="1">
    <source>
        <dbReference type="SAM" id="MobiDB-lite"/>
    </source>
</evidence>
<feature type="chain" id="PRO_5002968181" evidence="2">
    <location>
        <begin position="28"/>
        <end position="340"/>
    </location>
</feature>
<dbReference type="Pfam" id="PF06180">
    <property type="entry name" value="CbiK"/>
    <property type="match status" value="1"/>
</dbReference>
<feature type="region of interest" description="Disordered" evidence="1">
    <location>
        <begin position="30"/>
        <end position="77"/>
    </location>
</feature>
<dbReference type="EMBL" id="ACCL02000001">
    <property type="protein sequence ID" value="EET62754.1"/>
    <property type="molecule type" value="Genomic_DNA"/>
</dbReference>
<keyword evidence="2" id="KW-0732">Signal</keyword>